<feature type="signal peptide" evidence="2">
    <location>
        <begin position="1"/>
        <end position="42"/>
    </location>
</feature>
<gene>
    <name evidence="4" type="ORF">MON38_14525</name>
</gene>
<evidence type="ECO:0000256" key="1">
    <source>
        <dbReference type="ARBA" id="ARBA00022737"/>
    </source>
</evidence>
<dbReference type="NCBIfam" id="TIGR04183">
    <property type="entry name" value="Por_Secre_tail"/>
    <property type="match status" value="1"/>
</dbReference>
<keyword evidence="5" id="KW-1185">Reference proteome</keyword>
<name>A0A9X1VG93_9BACT</name>
<dbReference type="InterPro" id="IPR013098">
    <property type="entry name" value="Ig_I-set"/>
</dbReference>
<dbReference type="SUPFAM" id="SSF48726">
    <property type="entry name" value="Immunoglobulin"/>
    <property type="match status" value="5"/>
</dbReference>
<dbReference type="InterPro" id="IPR026444">
    <property type="entry name" value="Secre_tail"/>
</dbReference>
<dbReference type="PANTHER" id="PTHR13817:SF166">
    <property type="entry name" value="NEURONAL IGCAM-RELATED"/>
    <property type="match status" value="1"/>
</dbReference>
<dbReference type="InterPro" id="IPR013783">
    <property type="entry name" value="Ig-like_fold"/>
</dbReference>
<dbReference type="RefSeq" id="WP_241936905.1">
    <property type="nucleotide sequence ID" value="NZ_JALBGC010000004.1"/>
</dbReference>
<dbReference type="EMBL" id="JALBGC010000004">
    <property type="protein sequence ID" value="MCI1188639.1"/>
    <property type="molecule type" value="Genomic_DNA"/>
</dbReference>
<feature type="chain" id="PRO_5040913042" evidence="2">
    <location>
        <begin position="43"/>
        <end position="1102"/>
    </location>
</feature>
<keyword evidence="2" id="KW-0732">Signal</keyword>
<dbReference type="Gene3D" id="2.60.40.10">
    <property type="entry name" value="Immunoglobulins"/>
    <property type="match status" value="6"/>
</dbReference>
<comment type="caution">
    <text evidence="4">The sequence shown here is derived from an EMBL/GenBank/DDBJ whole genome shotgun (WGS) entry which is preliminary data.</text>
</comment>
<evidence type="ECO:0000259" key="3">
    <source>
        <dbReference type="PROSITE" id="PS50835"/>
    </source>
</evidence>
<feature type="domain" description="Ig-like" evidence="3">
    <location>
        <begin position="353"/>
        <end position="433"/>
    </location>
</feature>
<evidence type="ECO:0000313" key="5">
    <source>
        <dbReference type="Proteomes" id="UP001139193"/>
    </source>
</evidence>
<protein>
    <submittedName>
        <fullName evidence="4">T9SS type A sorting domain-containing protein</fullName>
    </submittedName>
</protein>
<dbReference type="InterPro" id="IPR003599">
    <property type="entry name" value="Ig_sub"/>
</dbReference>
<dbReference type="InterPro" id="IPR007110">
    <property type="entry name" value="Ig-like_dom"/>
</dbReference>
<dbReference type="PROSITE" id="PS50835">
    <property type="entry name" value="IG_LIKE"/>
    <property type="match status" value="2"/>
</dbReference>
<dbReference type="InterPro" id="IPR003598">
    <property type="entry name" value="Ig_sub2"/>
</dbReference>
<dbReference type="SMART" id="SM00409">
    <property type="entry name" value="IG"/>
    <property type="match status" value="5"/>
</dbReference>
<keyword evidence="1" id="KW-0677">Repeat</keyword>
<dbReference type="Pfam" id="PF07679">
    <property type="entry name" value="I-set"/>
    <property type="match status" value="4"/>
</dbReference>
<evidence type="ECO:0000313" key="4">
    <source>
        <dbReference type="EMBL" id="MCI1188639.1"/>
    </source>
</evidence>
<evidence type="ECO:0000256" key="2">
    <source>
        <dbReference type="SAM" id="SignalP"/>
    </source>
</evidence>
<dbReference type="InterPro" id="IPR050964">
    <property type="entry name" value="Striated_Muscle_Regulatory"/>
</dbReference>
<reference evidence="4" key="1">
    <citation type="submission" date="2022-03" db="EMBL/GenBank/DDBJ databases">
        <title>Bacterial whole genome sequence for Hymenobacter sp. DH14.</title>
        <authorList>
            <person name="Le V."/>
        </authorList>
    </citation>
    <scope>NUCLEOTIDE SEQUENCE</scope>
    <source>
        <strain evidence="4">DH14</strain>
    </source>
</reference>
<sequence>MKNLWYCFGGATAPRSAVGGSSGPLVALLFLLLLAAARPAGAQNAAANLDQIRNGSYASPQVPPDWVNGNAGAQQAHFLEGHSIAYRMVITNLTAGAHTVIIGWDVRDGSKNALDFITHYQNLLPHGQFNHPAETVNPLDGLGLSSPSVVTFPIAAPAQIPALPSSFSFYQLQAAGKELMTMFNGTTIDNLQYVVQGNRSLAHAETQLAITFHTTQPTVVFAWGGHIGSQVDWGPGTSAVNINGSPYHTRLISLDGSGGNQDRSLSADAVAQPPTCAFGGPSSGCAGAPLTFTGPAGMSSYLWTVTGGGASPTSGTGQSITVTASSSYSIQLVTVKSGLTSGDNCQQAVTINPTTTATALVDLTRCPGASATFTTTASGAGPFSYSWTRNGVPISGATDASYTIASVSAADAGTYAVTVSGACGAAPRSATLTVNDNAAATALTDLTLCPGASATFATTASGTGPFAYVWALNGVPIAGATDASYTIASVSKADAGTYTVTVSGACGSAERSALLLVNDITTTTALSGLTRCPGASATFTTTASGTGPFAYAWTRNGMPISGATDASFTIASVSAADAGTYAVTVSGACGTAPRSATLTVNERAAATALVDLTRCPGASATFTTTASGTGPFKYSWTRNGVPISGATDASYTIASMSTADAGTYAVTVSGACGSAERSALLNISEATAATALTSLTQCDGTSATFSTTASGTGPFSYSWAKNGVPISGADGPSYTIAALGLADAGTYAVTVTGLCNAATQSAALVVNSCSVQHCTLTQGGYGNGNGVICKYPGVRRTQLIADMLITNDVVLGTAGRSLTYSHTPGTSSAANLARLATAQCIIDKMPAGGTAAAFPTTLGNVNGCSALPNSLLRNGKFNNVLIGQTLALALNARLDNTLSGVVLTASMQSYATLNCTSLDPADLSGIVRTMPAAVLGNLSYLGNSPTVGSLLALANKALGGVAYANAGGNPTASEISGAAGAINELFDNCRVARTSSPVAARPALGGEAASVAVSSLDEALHAYPNPFPATTTLEFALPQTTSYQLAVFDLKGREVVRVSSGEAQAGVRYSFPIGGGLLQEGIYVVRLVTAQRTQTIRLNLIH</sequence>
<proteinExistence type="predicted"/>
<dbReference type="AlphaFoldDB" id="A0A9X1VG93"/>
<feature type="domain" description="Ig-like" evidence="3">
    <location>
        <begin position="593"/>
        <end position="684"/>
    </location>
</feature>
<accession>A0A9X1VG93</accession>
<dbReference type="Proteomes" id="UP001139193">
    <property type="component" value="Unassembled WGS sequence"/>
</dbReference>
<organism evidence="4 5">
    <name type="scientific">Hymenobacter cyanobacteriorum</name>
    <dbReference type="NCBI Taxonomy" id="2926463"/>
    <lineage>
        <taxon>Bacteria</taxon>
        <taxon>Pseudomonadati</taxon>
        <taxon>Bacteroidota</taxon>
        <taxon>Cytophagia</taxon>
        <taxon>Cytophagales</taxon>
        <taxon>Hymenobacteraceae</taxon>
        <taxon>Hymenobacter</taxon>
    </lineage>
</organism>
<dbReference type="PANTHER" id="PTHR13817">
    <property type="entry name" value="TITIN"/>
    <property type="match status" value="1"/>
</dbReference>
<dbReference type="SMART" id="SM00408">
    <property type="entry name" value="IGc2"/>
    <property type="match status" value="4"/>
</dbReference>
<dbReference type="InterPro" id="IPR036179">
    <property type="entry name" value="Ig-like_dom_sf"/>
</dbReference>